<name>A0ABT0V1S8_9HYPH</name>
<gene>
    <name evidence="6" type="ORF">NBH20_01615</name>
</gene>
<dbReference type="InterPro" id="IPR012340">
    <property type="entry name" value="NA-bd_OB-fold"/>
</dbReference>
<evidence type="ECO:0000256" key="2">
    <source>
        <dbReference type="ARBA" id="ARBA00023172"/>
    </source>
</evidence>
<feature type="compositionally biased region" description="Gly residues" evidence="5">
    <location>
        <begin position="124"/>
        <end position="133"/>
    </location>
</feature>
<reference evidence="6 7" key="1">
    <citation type="submission" date="2022-06" db="EMBL/GenBank/DDBJ databases">
        <authorList>
            <person name="Sun Q."/>
        </authorList>
    </citation>
    <scope>NUCLEOTIDE SEQUENCE [LARGE SCALE GENOMIC DNA]</scope>
    <source>
        <strain evidence="6 7">S153</strain>
    </source>
</reference>
<dbReference type="Gene3D" id="2.40.50.140">
    <property type="entry name" value="Nucleic acid-binding proteins"/>
    <property type="match status" value="1"/>
</dbReference>
<dbReference type="NCBIfam" id="TIGR00621">
    <property type="entry name" value="ssb"/>
    <property type="match status" value="1"/>
</dbReference>
<keyword evidence="2 3" id="KW-0233">DNA recombination</keyword>
<dbReference type="NCBIfam" id="NF004972">
    <property type="entry name" value="PRK06341.1"/>
    <property type="match status" value="1"/>
</dbReference>
<keyword evidence="7" id="KW-1185">Reference proteome</keyword>
<evidence type="ECO:0000256" key="5">
    <source>
        <dbReference type="SAM" id="MobiDB-lite"/>
    </source>
</evidence>
<dbReference type="InterPro" id="IPR000424">
    <property type="entry name" value="Primosome_PriB/ssb"/>
</dbReference>
<feature type="short sequence motif" description="Important for interaction with partner proteins" evidence="3">
    <location>
        <begin position="163"/>
        <end position="168"/>
    </location>
</feature>
<comment type="caution">
    <text evidence="6">The sequence shown here is derived from an EMBL/GenBank/DDBJ whole genome shotgun (WGS) entry which is preliminary data.</text>
</comment>
<evidence type="ECO:0000256" key="1">
    <source>
        <dbReference type="ARBA" id="ARBA00023125"/>
    </source>
</evidence>
<organism evidence="6 7">
    <name type="scientific">Ciceribacter sichuanensis</name>
    <dbReference type="NCBI Taxonomy" id="2949647"/>
    <lineage>
        <taxon>Bacteria</taxon>
        <taxon>Pseudomonadati</taxon>
        <taxon>Pseudomonadota</taxon>
        <taxon>Alphaproteobacteria</taxon>
        <taxon>Hyphomicrobiales</taxon>
        <taxon>Rhizobiaceae</taxon>
        <taxon>Ciceribacter</taxon>
    </lineage>
</organism>
<dbReference type="CDD" id="cd04496">
    <property type="entry name" value="SSB_OBF"/>
    <property type="match status" value="1"/>
</dbReference>
<comment type="function">
    <text evidence="3">Plays an important role in DNA replication, recombination and repair. Binds to ssDNA and to an array of partner proteins to recruit them to their sites of action during DNA metabolism.</text>
</comment>
<evidence type="ECO:0000256" key="3">
    <source>
        <dbReference type="HAMAP-Rule" id="MF_00984"/>
    </source>
</evidence>
<dbReference type="PANTHER" id="PTHR10302">
    <property type="entry name" value="SINGLE-STRANDED DNA-BINDING PROTEIN"/>
    <property type="match status" value="1"/>
</dbReference>
<dbReference type="EMBL" id="JAMQAY010000001">
    <property type="protein sequence ID" value="MCM2399840.1"/>
    <property type="molecule type" value="Genomic_DNA"/>
</dbReference>
<evidence type="ECO:0000256" key="4">
    <source>
        <dbReference type="RuleBase" id="RU000524"/>
    </source>
</evidence>
<keyword evidence="1 3" id="KW-0238">DNA-binding</keyword>
<keyword evidence="3" id="KW-0235">DNA replication</keyword>
<evidence type="ECO:0000313" key="6">
    <source>
        <dbReference type="EMBL" id="MCM2399840.1"/>
    </source>
</evidence>
<feature type="compositionally biased region" description="Low complexity" evidence="5">
    <location>
        <begin position="140"/>
        <end position="151"/>
    </location>
</feature>
<dbReference type="Pfam" id="PF00436">
    <property type="entry name" value="SSB"/>
    <property type="match status" value="1"/>
</dbReference>
<accession>A0ABT0V1S8</accession>
<dbReference type="SUPFAM" id="SSF50249">
    <property type="entry name" value="Nucleic acid-binding proteins"/>
    <property type="match status" value="1"/>
</dbReference>
<dbReference type="HAMAP" id="MF_00984">
    <property type="entry name" value="SSB"/>
    <property type="match status" value="1"/>
</dbReference>
<feature type="region of interest" description="Disordered" evidence="5">
    <location>
        <begin position="124"/>
        <end position="168"/>
    </location>
</feature>
<dbReference type="InterPro" id="IPR011344">
    <property type="entry name" value="ssDNA-bd"/>
</dbReference>
<dbReference type="Proteomes" id="UP001155079">
    <property type="component" value="Unassembled WGS sequence"/>
</dbReference>
<keyword evidence="3" id="KW-0227">DNA damage</keyword>
<protein>
    <recommendedName>
        <fullName evidence="3 4">Single-stranded DNA-binding protein</fullName>
        <shortName evidence="3">SSB</shortName>
    </recommendedName>
</protein>
<evidence type="ECO:0000313" key="7">
    <source>
        <dbReference type="Proteomes" id="UP001155079"/>
    </source>
</evidence>
<keyword evidence="3" id="KW-0234">DNA repair</keyword>
<dbReference type="GO" id="GO:0003677">
    <property type="term" value="F:DNA binding"/>
    <property type="evidence" value="ECO:0007669"/>
    <property type="project" value="UniProtKB-KW"/>
</dbReference>
<dbReference type="PROSITE" id="PS50935">
    <property type="entry name" value="SSB"/>
    <property type="match status" value="1"/>
</dbReference>
<proteinExistence type="inferred from homology"/>
<comment type="caution">
    <text evidence="3">Lacks conserved residue(s) required for the propagation of feature annotation.</text>
</comment>
<dbReference type="RefSeq" id="WP_250943754.1">
    <property type="nucleotide sequence ID" value="NZ_JAMQAY010000001.1"/>
</dbReference>
<comment type="subunit">
    <text evidence="3">Homotetramer.</text>
</comment>
<sequence length="168" mass="18532">MAGSLNRAQLIGHLGADPEIRRTQDGRPIANIRLATSETWRDRNSGERREKTEWHTVVIFNEALAKIAEQYLRKGSKVMVEGQIATRKWQDNNGQDRYSTEIVLQGFNAHLLLLDRAEGSGYRAGGEGPGDYGFDGERASGTTSNSRTQSGSQGGGSFSRDMDDDIPF</sequence>
<dbReference type="PANTHER" id="PTHR10302:SF27">
    <property type="entry name" value="SINGLE-STRANDED DNA-BINDING PROTEIN"/>
    <property type="match status" value="1"/>
</dbReference>